<dbReference type="Proteomes" id="UP000726737">
    <property type="component" value="Unassembled WGS sequence"/>
</dbReference>
<accession>A0A9P6Q5I6</accession>
<evidence type="ECO:0000313" key="4">
    <source>
        <dbReference type="Proteomes" id="UP000726737"/>
    </source>
</evidence>
<organism evidence="3 4">
    <name type="scientific">Mortierella polycephala</name>
    <dbReference type="NCBI Taxonomy" id="41804"/>
    <lineage>
        <taxon>Eukaryota</taxon>
        <taxon>Fungi</taxon>
        <taxon>Fungi incertae sedis</taxon>
        <taxon>Mucoromycota</taxon>
        <taxon>Mortierellomycotina</taxon>
        <taxon>Mortierellomycetes</taxon>
        <taxon>Mortierellales</taxon>
        <taxon>Mortierellaceae</taxon>
        <taxon>Mortierella</taxon>
    </lineage>
</organism>
<feature type="compositionally biased region" description="Polar residues" evidence="2">
    <location>
        <begin position="62"/>
        <end position="72"/>
    </location>
</feature>
<reference evidence="3" key="1">
    <citation type="journal article" date="2020" name="Fungal Divers.">
        <title>Resolving the Mortierellaceae phylogeny through synthesis of multi-gene phylogenetics and phylogenomics.</title>
        <authorList>
            <person name="Vandepol N."/>
            <person name="Liber J."/>
            <person name="Desiro A."/>
            <person name="Na H."/>
            <person name="Kennedy M."/>
            <person name="Barry K."/>
            <person name="Grigoriev I.V."/>
            <person name="Miller A.N."/>
            <person name="O'Donnell K."/>
            <person name="Stajich J.E."/>
            <person name="Bonito G."/>
        </authorList>
    </citation>
    <scope>NUCLEOTIDE SEQUENCE</scope>
    <source>
        <strain evidence="3">KOD948</strain>
    </source>
</reference>
<proteinExistence type="predicted"/>
<gene>
    <name evidence="3" type="ORF">BG011_002642</name>
</gene>
<feature type="region of interest" description="Disordered" evidence="2">
    <location>
        <begin position="1"/>
        <end position="72"/>
    </location>
</feature>
<keyword evidence="1" id="KW-0175">Coiled coil</keyword>
<protein>
    <submittedName>
        <fullName evidence="3">Uncharacterized protein</fullName>
    </submittedName>
</protein>
<evidence type="ECO:0000313" key="3">
    <source>
        <dbReference type="EMBL" id="KAG0259430.1"/>
    </source>
</evidence>
<feature type="compositionally biased region" description="Polar residues" evidence="2">
    <location>
        <begin position="32"/>
        <end position="42"/>
    </location>
</feature>
<dbReference type="AlphaFoldDB" id="A0A9P6Q5I6"/>
<evidence type="ECO:0000256" key="2">
    <source>
        <dbReference type="SAM" id="MobiDB-lite"/>
    </source>
</evidence>
<evidence type="ECO:0000256" key="1">
    <source>
        <dbReference type="SAM" id="Coils"/>
    </source>
</evidence>
<name>A0A9P6Q5I6_9FUNG</name>
<dbReference type="EMBL" id="JAAAJA010000187">
    <property type="protein sequence ID" value="KAG0259430.1"/>
    <property type="molecule type" value="Genomic_DNA"/>
</dbReference>
<keyword evidence="4" id="KW-1185">Reference proteome</keyword>
<feature type="coiled-coil region" evidence="1">
    <location>
        <begin position="106"/>
        <end position="221"/>
    </location>
</feature>
<dbReference type="OrthoDB" id="2412789at2759"/>
<comment type="caution">
    <text evidence="3">The sequence shown here is derived from an EMBL/GenBank/DDBJ whole genome shotgun (WGS) entry which is preliminary data.</text>
</comment>
<sequence>MVQPRDHIDPAAQLGASYASPEDHQPHGYEYSTASEPITNDHQVPYTEEEHEEERQQETEQDSLPTSDTSSETFTRLVEIVPQQDLVDDLHGEPGFENERAVLSALERLTDQLITSRKALSEKQRQLIVLHINDSRRIQAEVQQLLETCRNMEQQWITDREAYYRDYVLAAAAAAADRAAKARAELKAKTEQEIRLLQDQIANLQRQLDAVAARRKQMYADAQEQDRIMRRVQT</sequence>